<feature type="region of interest" description="Disordered" evidence="1">
    <location>
        <begin position="98"/>
        <end position="126"/>
    </location>
</feature>
<sequence length="190" mass="21658">MLAVSLCRCTVLRSTASSTCKTRVLCQVTLEYPVSRSSEWLRWSSTCRTEIASSEHHLGTVCCCSTERRPCPAPHFITLLIITWRKIRQGYAVDYFRSSSEPPSQKGRVRHTTSWRRHRDQTATSSPAQVTEIDMQYSFSPSRPLFSSLLRYCSARCRITASPSDAKFPEMRRNRDLLASMSAPWVLMAV</sequence>
<dbReference type="Proteomes" id="UP000799757">
    <property type="component" value="Unassembled WGS sequence"/>
</dbReference>
<name>A0A6A6WR69_9PLEO</name>
<keyword evidence="3" id="KW-1185">Reference proteome</keyword>
<evidence type="ECO:0000256" key="1">
    <source>
        <dbReference type="SAM" id="MobiDB-lite"/>
    </source>
</evidence>
<evidence type="ECO:0000313" key="3">
    <source>
        <dbReference type="Proteomes" id="UP000799757"/>
    </source>
</evidence>
<dbReference type="EMBL" id="MU002492">
    <property type="protein sequence ID" value="KAF2786317.1"/>
    <property type="molecule type" value="Genomic_DNA"/>
</dbReference>
<feature type="compositionally biased region" description="Basic residues" evidence="1">
    <location>
        <begin position="107"/>
        <end position="119"/>
    </location>
</feature>
<proteinExistence type="predicted"/>
<reference evidence="2" key="1">
    <citation type="journal article" date="2020" name="Stud. Mycol.">
        <title>101 Dothideomycetes genomes: a test case for predicting lifestyles and emergence of pathogens.</title>
        <authorList>
            <person name="Haridas S."/>
            <person name="Albert R."/>
            <person name="Binder M."/>
            <person name="Bloem J."/>
            <person name="Labutti K."/>
            <person name="Salamov A."/>
            <person name="Andreopoulos B."/>
            <person name="Baker S."/>
            <person name="Barry K."/>
            <person name="Bills G."/>
            <person name="Bluhm B."/>
            <person name="Cannon C."/>
            <person name="Castanera R."/>
            <person name="Culley D."/>
            <person name="Daum C."/>
            <person name="Ezra D."/>
            <person name="Gonzalez J."/>
            <person name="Henrissat B."/>
            <person name="Kuo A."/>
            <person name="Liang C."/>
            <person name="Lipzen A."/>
            <person name="Lutzoni F."/>
            <person name="Magnuson J."/>
            <person name="Mondo S."/>
            <person name="Nolan M."/>
            <person name="Ohm R."/>
            <person name="Pangilinan J."/>
            <person name="Park H.-J."/>
            <person name="Ramirez L."/>
            <person name="Alfaro M."/>
            <person name="Sun H."/>
            <person name="Tritt A."/>
            <person name="Yoshinaga Y."/>
            <person name="Zwiers L.-H."/>
            <person name="Turgeon B."/>
            <person name="Goodwin S."/>
            <person name="Spatafora J."/>
            <person name="Crous P."/>
            <person name="Grigoriev I."/>
        </authorList>
    </citation>
    <scope>NUCLEOTIDE SEQUENCE</scope>
    <source>
        <strain evidence="2">CBS 109.77</strain>
    </source>
</reference>
<gene>
    <name evidence="2" type="ORF">K505DRAFT_148008</name>
</gene>
<dbReference type="AlphaFoldDB" id="A0A6A6WR69"/>
<protein>
    <submittedName>
        <fullName evidence="2">Uncharacterized protein</fullName>
    </submittedName>
</protein>
<accession>A0A6A6WR69</accession>
<organism evidence="2 3">
    <name type="scientific">Melanomma pulvis-pyrius CBS 109.77</name>
    <dbReference type="NCBI Taxonomy" id="1314802"/>
    <lineage>
        <taxon>Eukaryota</taxon>
        <taxon>Fungi</taxon>
        <taxon>Dikarya</taxon>
        <taxon>Ascomycota</taxon>
        <taxon>Pezizomycotina</taxon>
        <taxon>Dothideomycetes</taxon>
        <taxon>Pleosporomycetidae</taxon>
        <taxon>Pleosporales</taxon>
        <taxon>Melanommataceae</taxon>
        <taxon>Melanomma</taxon>
    </lineage>
</organism>
<evidence type="ECO:0000313" key="2">
    <source>
        <dbReference type="EMBL" id="KAF2786317.1"/>
    </source>
</evidence>